<dbReference type="InterPro" id="IPR011623">
    <property type="entry name" value="7TMR_DISM_rcpt_extracell_dom1"/>
</dbReference>
<evidence type="ECO:0000313" key="10">
    <source>
        <dbReference type="Proteomes" id="UP000002216"/>
    </source>
</evidence>
<dbReference type="Gene3D" id="3.30.565.10">
    <property type="entry name" value="Histidine kinase-like ATPase, C-terminal domain"/>
    <property type="match status" value="1"/>
</dbReference>
<dbReference type="PROSITE" id="PS50109">
    <property type="entry name" value="HIS_KIN"/>
    <property type="match status" value="1"/>
</dbReference>
<dbReference type="InterPro" id="IPR001789">
    <property type="entry name" value="Sig_transdc_resp-reg_receiver"/>
</dbReference>
<dbReference type="PANTHER" id="PTHR45339:SF5">
    <property type="entry name" value="HISTIDINE KINASE"/>
    <property type="match status" value="1"/>
</dbReference>
<dbReference type="InterPro" id="IPR004358">
    <property type="entry name" value="Sig_transdc_His_kin-like_C"/>
</dbReference>
<feature type="transmembrane region" description="Helical" evidence="6">
    <location>
        <begin position="292"/>
        <end position="312"/>
    </location>
</feature>
<dbReference type="CDD" id="cd00156">
    <property type="entry name" value="REC"/>
    <property type="match status" value="1"/>
</dbReference>
<feature type="transmembrane region" description="Helical" evidence="6">
    <location>
        <begin position="233"/>
        <end position="254"/>
    </location>
</feature>
<sequence length="979" mass="107979">MMPLYRLSGPSDHVQRPVRSLFFRFFRAVPVLAAMALVFAVLAWPTRASGSEGPRLAWIPLSGHEDTTGPDADPEAREVRTTPGQSLLVLGPYLEVLEDRVHEFDDVDHVAATGRFSQVSSSSVNLGMADSVWWFRFTVRLDPGQDWYFDPDWAYVRTLDFYAPLPASDEQGDLWQLTSHRFGSTTEGRLIPLIADGLSHTYYFRVFSERVSFVRPSLCERNRCLSENNLRSLAFGAFVAVLAAMIVYNFVIFIYIRDRSYLWFVVFHVALLGYFSNKMWTPFFSYELQPLVAATSINFCAIAMCLFLRDFLETGRFHPAWDRLLLACVFPTGALVVLGPFLPSSHMHTMFNLVFNVAVFLMGFGVILSSCLKGRWPGCILLMAWSLVSVLFFIFVATVVGWSNLGYSMGFNLALAAEAVLMSLPLAYRIRQLKLEREASAMAARAKNLFLARMSHEIRTPMAAILGFTDIALRMQCCDQVRQYLLKVKVSAGHLLGLINEILDLAKIEAGKLDVEHKSFDLLCLAREVCEIVAPMAEKNGNELLLEADPDLPVHVFGDPMRLRQVLVNLAGNAVKFTKNGEVRIAMGFAKAVPGAAYAVDAHAFSSGRQRFRFEISDTGPGIPAELIPRLFQAFEQGGGDTASRYGGAGLGLNISSRLVELMGGVIGLSSERGQGSTFWVELDLATDDKPDLPRPTVFPDLMGRAVLVVDDNPAALQSLVLCVTRLGFACEAVGSGQQALTAMLRDPGRFSLVILDWDMPELDGPTTLSRLRATGLPDDVPVLLAALSCHEDPQGREIRDIGAAGQLIKPVTTFGLLDAIMTATDAGQSDGDKEASDERVRLLDQKLNDLRVLLVDDNLFNQEVACAILEDVGAVTAVAFNGLEALQRLEEAKDPYDVVLMDMAMPVMDGLEASRRIRSMEKYRDLPIIAMTANAMKGDREACLAAGMSDHLAKPIDITEFYAVLRRCVRCEDAGRAG</sequence>
<dbReference type="InterPro" id="IPR003661">
    <property type="entry name" value="HisK_dim/P_dom"/>
</dbReference>
<dbReference type="HOGENOM" id="CLU_303794_0_0_7"/>
<dbReference type="SMART" id="SM00388">
    <property type="entry name" value="HisKA"/>
    <property type="match status" value="1"/>
</dbReference>
<proteinExistence type="predicted"/>
<dbReference type="PANTHER" id="PTHR45339">
    <property type="entry name" value="HYBRID SIGNAL TRANSDUCTION HISTIDINE KINASE J"/>
    <property type="match status" value="1"/>
</dbReference>
<feature type="modified residue" description="4-aspartylphosphate" evidence="4">
    <location>
        <position position="903"/>
    </location>
</feature>
<dbReference type="STRING" id="525897.Dbac_1876"/>
<reference evidence="9 10" key="1">
    <citation type="journal article" date="2009" name="Stand. Genomic Sci.">
        <title>Complete genome sequence of Desulfomicrobium baculatum type strain (X).</title>
        <authorList>
            <person name="Copeland A."/>
            <person name="Spring S."/>
            <person name="Goker M."/>
            <person name="Schneider S."/>
            <person name="Lapidus A."/>
            <person name="Del Rio T.G."/>
            <person name="Tice H."/>
            <person name="Cheng J.F."/>
            <person name="Chen F."/>
            <person name="Nolan M."/>
            <person name="Bruce D."/>
            <person name="Goodwin L."/>
            <person name="Pitluck S."/>
            <person name="Ivanova N."/>
            <person name="Mavrommatis K."/>
            <person name="Ovchinnikova G."/>
            <person name="Pati A."/>
            <person name="Chen A."/>
            <person name="Palaniappan K."/>
            <person name="Land M."/>
            <person name="Hauser L."/>
            <person name="Chang Y.J."/>
            <person name="Jeffries C.C."/>
            <person name="Meincke L."/>
            <person name="Sims D."/>
            <person name="Brettin T."/>
            <person name="Detter J.C."/>
            <person name="Han C."/>
            <person name="Chain P."/>
            <person name="Bristow J."/>
            <person name="Eisen J.A."/>
            <person name="Markowitz V."/>
            <person name="Hugenholtz P."/>
            <person name="Kyrpides N.C."/>
            <person name="Klenk H.P."/>
            <person name="Lucas S."/>
        </authorList>
    </citation>
    <scope>NUCLEOTIDE SEQUENCE [LARGE SCALE GENOMIC DNA]</scope>
    <source>
        <strain evidence="10">DSM 4028 / VKM B-1378 / X</strain>
    </source>
</reference>
<feature type="domain" description="Histidine kinase" evidence="7">
    <location>
        <begin position="453"/>
        <end position="687"/>
    </location>
</feature>
<feature type="transmembrane region" description="Helical" evidence="6">
    <location>
        <begin position="349"/>
        <end position="368"/>
    </location>
</feature>
<dbReference type="Proteomes" id="UP000002216">
    <property type="component" value="Chromosome"/>
</dbReference>
<evidence type="ECO:0000256" key="6">
    <source>
        <dbReference type="SAM" id="Phobius"/>
    </source>
</evidence>
<feature type="transmembrane region" description="Helical" evidence="6">
    <location>
        <begin position="324"/>
        <end position="343"/>
    </location>
</feature>
<name>C7LX96_DESBD</name>
<dbReference type="AlphaFoldDB" id="C7LX96"/>
<dbReference type="Pfam" id="PF07696">
    <property type="entry name" value="7TMR-DISMED2"/>
    <property type="match status" value="1"/>
</dbReference>
<comment type="catalytic activity">
    <reaction evidence="1">
        <text>ATP + protein L-histidine = ADP + protein N-phospho-L-histidine.</text>
        <dbReference type="EC" id="2.7.13.3"/>
    </reaction>
</comment>
<feature type="transmembrane region" description="Helical" evidence="6">
    <location>
        <begin position="380"/>
        <end position="403"/>
    </location>
</feature>
<evidence type="ECO:0000256" key="3">
    <source>
        <dbReference type="ARBA" id="ARBA00022553"/>
    </source>
</evidence>
<dbReference type="SUPFAM" id="SSF52172">
    <property type="entry name" value="CheY-like"/>
    <property type="match status" value="2"/>
</dbReference>
<evidence type="ECO:0000259" key="8">
    <source>
        <dbReference type="PROSITE" id="PS50110"/>
    </source>
</evidence>
<evidence type="ECO:0000256" key="5">
    <source>
        <dbReference type="SAM" id="MobiDB-lite"/>
    </source>
</evidence>
<dbReference type="SUPFAM" id="SSF55874">
    <property type="entry name" value="ATPase domain of HSP90 chaperone/DNA topoisomerase II/histidine kinase"/>
    <property type="match status" value="1"/>
</dbReference>
<feature type="region of interest" description="Disordered" evidence="5">
    <location>
        <begin position="62"/>
        <end position="81"/>
    </location>
</feature>
<accession>C7LX96</accession>
<evidence type="ECO:0000256" key="4">
    <source>
        <dbReference type="PROSITE-ProRule" id="PRU00169"/>
    </source>
</evidence>
<dbReference type="InterPro" id="IPR036890">
    <property type="entry name" value="HATPase_C_sf"/>
</dbReference>
<keyword evidence="9" id="KW-0808">Transferase</keyword>
<dbReference type="PROSITE" id="PS50110">
    <property type="entry name" value="RESPONSE_REGULATORY"/>
    <property type="match status" value="2"/>
</dbReference>
<dbReference type="eggNOG" id="COG3706">
    <property type="taxonomic scope" value="Bacteria"/>
</dbReference>
<dbReference type="CDD" id="cd17546">
    <property type="entry name" value="REC_hyHK_CKI1_RcsC-like"/>
    <property type="match status" value="1"/>
</dbReference>
<keyword evidence="10" id="KW-1185">Reference proteome</keyword>
<feature type="domain" description="Response regulatory" evidence="8">
    <location>
        <begin position="706"/>
        <end position="825"/>
    </location>
</feature>
<feature type="transmembrane region" description="Helical" evidence="6">
    <location>
        <begin position="21"/>
        <end position="44"/>
    </location>
</feature>
<feature type="domain" description="Response regulatory" evidence="8">
    <location>
        <begin position="852"/>
        <end position="970"/>
    </location>
</feature>
<dbReference type="GO" id="GO:0000155">
    <property type="term" value="F:phosphorelay sensor kinase activity"/>
    <property type="evidence" value="ECO:0007669"/>
    <property type="project" value="InterPro"/>
</dbReference>
<dbReference type="Pfam" id="PF00072">
    <property type="entry name" value="Response_reg"/>
    <property type="match status" value="2"/>
</dbReference>
<dbReference type="Gene3D" id="1.10.287.130">
    <property type="match status" value="1"/>
</dbReference>
<keyword evidence="9" id="KW-0418">Kinase</keyword>
<dbReference type="SUPFAM" id="SSF47384">
    <property type="entry name" value="Homodimeric domain of signal transducing histidine kinase"/>
    <property type="match status" value="1"/>
</dbReference>
<dbReference type="InterPro" id="IPR005467">
    <property type="entry name" value="His_kinase_dom"/>
</dbReference>
<keyword evidence="6" id="KW-1133">Transmembrane helix</keyword>
<keyword evidence="6" id="KW-0812">Transmembrane</keyword>
<dbReference type="Pfam" id="PF07695">
    <property type="entry name" value="7TMR-DISM_7TM"/>
    <property type="match status" value="1"/>
</dbReference>
<dbReference type="InterPro" id="IPR003594">
    <property type="entry name" value="HATPase_dom"/>
</dbReference>
<evidence type="ECO:0000313" key="9">
    <source>
        <dbReference type="EMBL" id="ACU89967.1"/>
    </source>
</evidence>
<feature type="modified residue" description="4-aspartylphosphate" evidence="4">
    <location>
        <position position="757"/>
    </location>
</feature>
<dbReference type="Gene3D" id="2.60.40.2380">
    <property type="match status" value="1"/>
</dbReference>
<dbReference type="EMBL" id="CP001629">
    <property type="protein sequence ID" value="ACU89967.1"/>
    <property type="molecule type" value="Genomic_DNA"/>
</dbReference>
<protein>
    <recommendedName>
        <fullName evidence="2">histidine kinase</fullName>
        <ecNumber evidence="2">2.7.13.3</ecNumber>
    </recommendedName>
</protein>
<dbReference type="Pfam" id="PF02518">
    <property type="entry name" value="HATPase_c"/>
    <property type="match status" value="1"/>
</dbReference>
<feature type="transmembrane region" description="Helical" evidence="6">
    <location>
        <begin position="261"/>
        <end position="280"/>
    </location>
</feature>
<organism evidence="9 10">
    <name type="scientific">Desulfomicrobium baculatum (strain DSM 4028 / VKM B-1378 / X)</name>
    <name type="common">Desulfovibrio baculatus</name>
    <dbReference type="NCBI Taxonomy" id="525897"/>
    <lineage>
        <taxon>Bacteria</taxon>
        <taxon>Pseudomonadati</taxon>
        <taxon>Thermodesulfobacteriota</taxon>
        <taxon>Desulfovibrionia</taxon>
        <taxon>Desulfovibrionales</taxon>
        <taxon>Desulfomicrobiaceae</taxon>
        <taxon>Desulfomicrobium</taxon>
    </lineage>
</organism>
<dbReference type="eggNOG" id="COG2205">
    <property type="taxonomic scope" value="Bacteria"/>
</dbReference>
<gene>
    <name evidence="9" type="ordered locus">Dbac_1876</name>
</gene>
<dbReference type="FunFam" id="3.30.565.10:FF:000010">
    <property type="entry name" value="Sensor histidine kinase RcsC"/>
    <property type="match status" value="1"/>
</dbReference>
<dbReference type="eggNOG" id="COG0745">
    <property type="taxonomic scope" value="Bacteria"/>
</dbReference>
<dbReference type="InterPro" id="IPR011006">
    <property type="entry name" value="CheY-like_superfamily"/>
</dbReference>
<dbReference type="InterPro" id="IPR011622">
    <property type="entry name" value="7TMR_DISM_rcpt_extracell_dom2"/>
</dbReference>
<dbReference type="EC" id="2.7.13.3" evidence="2"/>
<dbReference type="Pfam" id="PF00512">
    <property type="entry name" value="HisKA"/>
    <property type="match status" value="1"/>
</dbReference>
<evidence type="ECO:0000256" key="2">
    <source>
        <dbReference type="ARBA" id="ARBA00012438"/>
    </source>
</evidence>
<keyword evidence="6" id="KW-0472">Membrane</keyword>
<evidence type="ECO:0000256" key="1">
    <source>
        <dbReference type="ARBA" id="ARBA00000085"/>
    </source>
</evidence>
<dbReference type="SMART" id="SM00448">
    <property type="entry name" value="REC"/>
    <property type="match status" value="2"/>
</dbReference>
<dbReference type="KEGG" id="dba:Dbac_1876"/>
<dbReference type="CDD" id="cd16922">
    <property type="entry name" value="HATPase_EvgS-ArcB-TorS-like"/>
    <property type="match status" value="1"/>
</dbReference>
<keyword evidence="3 4" id="KW-0597">Phosphoprotein</keyword>
<dbReference type="Gene3D" id="3.40.50.2300">
    <property type="match status" value="2"/>
</dbReference>
<dbReference type="SMART" id="SM00387">
    <property type="entry name" value="HATPase_c"/>
    <property type="match status" value="1"/>
</dbReference>
<dbReference type="CDD" id="cd00082">
    <property type="entry name" value="HisKA"/>
    <property type="match status" value="1"/>
</dbReference>
<evidence type="ECO:0000259" key="7">
    <source>
        <dbReference type="PROSITE" id="PS50109"/>
    </source>
</evidence>
<dbReference type="PRINTS" id="PR00344">
    <property type="entry name" value="BCTRLSENSOR"/>
</dbReference>
<dbReference type="InterPro" id="IPR036097">
    <property type="entry name" value="HisK_dim/P_sf"/>
</dbReference>